<dbReference type="Proteomes" id="UP000250369">
    <property type="component" value="Unassembled WGS sequence"/>
</dbReference>
<accession>A0A329MTN0</accession>
<name>A0A329MTN0_9BACL</name>
<evidence type="ECO:0000313" key="1">
    <source>
        <dbReference type="EMBL" id="RAV22678.1"/>
    </source>
</evidence>
<protein>
    <submittedName>
        <fullName evidence="1">Uncharacterized protein</fullName>
    </submittedName>
</protein>
<evidence type="ECO:0000313" key="2">
    <source>
        <dbReference type="Proteomes" id="UP000250369"/>
    </source>
</evidence>
<keyword evidence="2" id="KW-1185">Reference proteome</keyword>
<gene>
    <name evidence="1" type="ORF">DQG23_00205</name>
</gene>
<comment type="caution">
    <text evidence="1">The sequence shown here is derived from an EMBL/GenBank/DDBJ whole genome shotgun (WGS) entry which is preliminary data.</text>
</comment>
<proteinExistence type="predicted"/>
<organism evidence="1 2">
    <name type="scientific">Paenibacillus contaminans</name>
    <dbReference type="NCBI Taxonomy" id="450362"/>
    <lineage>
        <taxon>Bacteria</taxon>
        <taxon>Bacillati</taxon>
        <taxon>Bacillota</taxon>
        <taxon>Bacilli</taxon>
        <taxon>Bacillales</taxon>
        <taxon>Paenibacillaceae</taxon>
        <taxon>Paenibacillus</taxon>
    </lineage>
</organism>
<dbReference type="EMBL" id="QMFB01000001">
    <property type="protein sequence ID" value="RAV22678.1"/>
    <property type="molecule type" value="Genomic_DNA"/>
</dbReference>
<sequence length="222" mass="24469">MINNQSIYLNGKPITHMVPDFGMTPNSSEDVRKKMGSLVPKNARAINESVNGDIVIDETDIKEFDIIRGKLTSDGKRVKYAQESDIKVVNTDEEGAIVYTEVVPAAVLKDTGVPKKENAAQYQQYEFNFVGWGYERIYGKYVHTEEVATITGGKITLKYQLTDKSDVMLLRIGENILSEDLFSVTAGSTGGTSEIQISSLFSTTGKKAKVVYITKLTAVPVE</sequence>
<dbReference type="AlphaFoldDB" id="A0A329MTN0"/>
<reference evidence="1 2" key="1">
    <citation type="journal article" date="2009" name="Int. J. Syst. Evol. Microbiol.">
        <title>Paenibacillus contaminans sp. nov., isolated from a contaminated laboratory plate.</title>
        <authorList>
            <person name="Chou J.H."/>
            <person name="Lee J.H."/>
            <person name="Lin M.C."/>
            <person name="Chang P.S."/>
            <person name="Arun A.B."/>
            <person name="Young C.C."/>
            <person name="Chen W.M."/>
        </authorList>
    </citation>
    <scope>NUCLEOTIDE SEQUENCE [LARGE SCALE GENOMIC DNA]</scope>
    <source>
        <strain evidence="1 2">CKOBP-6</strain>
    </source>
</reference>
<dbReference type="RefSeq" id="WP_113028789.1">
    <property type="nucleotide sequence ID" value="NZ_QMFB01000001.1"/>
</dbReference>